<dbReference type="PANTHER" id="PTHR43179">
    <property type="entry name" value="RHAMNOSYLTRANSFERASE WBBL"/>
    <property type="match status" value="1"/>
</dbReference>
<keyword evidence="3 6" id="KW-0808">Transferase</keyword>
<evidence type="ECO:0000256" key="1">
    <source>
        <dbReference type="ARBA" id="ARBA00006739"/>
    </source>
</evidence>
<evidence type="ECO:0000259" key="5">
    <source>
        <dbReference type="Pfam" id="PF13439"/>
    </source>
</evidence>
<evidence type="ECO:0000313" key="7">
    <source>
        <dbReference type="Proteomes" id="UP000297535"/>
    </source>
</evidence>
<evidence type="ECO:0000259" key="4">
    <source>
        <dbReference type="Pfam" id="PF00535"/>
    </source>
</evidence>
<dbReference type="InterPro" id="IPR001173">
    <property type="entry name" value="Glyco_trans_2-like"/>
</dbReference>
<evidence type="ECO:0000256" key="2">
    <source>
        <dbReference type="ARBA" id="ARBA00022676"/>
    </source>
</evidence>
<dbReference type="PANTHER" id="PTHR43179:SF12">
    <property type="entry name" value="GALACTOFURANOSYLTRANSFERASE GLFT2"/>
    <property type="match status" value="1"/>
</dbReference>
<comment type="caution">
    <text evidence="6">The sequence shown here is derived from an EMBL/GenBank/DDBJ whole genome shotgun (WGS) entry which is preliminary data.</text>
</comment>
<evidence type="ECO:0000313" key="6">
    <source>
        <dbReference type="EMBL" id="TGD94626.1"/>
    </source>
</evidence>
<dbReference type="OrthoDB" id="9771846at2"/>
<accession>A0A4Z0NFT5</accession>
<organism evidence="6 7">
    <name type="scientific">Methylobacterium nonmethylotrophicum</name>
    <dbReference type="NCBI Taxonomy" id="1141884"/>
    <lineage>
        <taxon>Bacteria</taxon>
        <taxon>Pseudomonadati</taxon>
        <taxon>Pseudomonadota</taxon>
        <taxon>Alphaproteobacteria</taxon>
        <taxon>Hyphomicrobiales</taxon>
        <taxon>Methylobacteriaceae</taxon>
        <taxon>Methylobacterium</taxon>
    </lineage>
</organism>
<keyword evidence="7" id="KW-1185">Reference proteome</keyword>
<dbReference type="Gene3D" id="3.40.50.2000">
    <property type="entry name" value="Glycogen Phosphorylase B"/>
    <property type="match status" value="2"/>
</dbReference>
<name>A0A4Z0NFT5_9HYPH</name>
<dbReference type="Proteomes" id="UP000297535">
    <property type="component" value="Unassembled WGS sequence"/>
</dbReference>
<dbReference type="AlphaFoldDB" id="A0A4Z0NFT5"/>
<proteinExistence type="inferred from homology"/>
<dbReference type="InterPro" id="IPR028098">
    <property type="entry name" value="Glyco_trans_4-like_N"/>
</dbReference>
<feature type="domain" description="Glycosyltransferase subfamily 4-like N-terminal" evidence="5">
    <location>
        <begin position="602"/>
        <end position="790"/>
    </location>
</feature>
<dbReference type="Pfam" id="PF13439">
    <property type="entry name" value="Glyco_transf_4"/>
    <property type="match status" value="1"/>
</dbReference>
<protein>
    <submittedName>
        <fullName evidence="6">Glycosyltransferase</fullName>
    </submittedName>
</protein>
<evidence type="ECO:0000256" key="3">
    <source>
        <dbReference type="ARBA" id="ARBA00022679"/>
    </source>
</evidence>
<dbReference type="SUPFAM" id="SSF53756">
    <property type="entry name" value="UDP-Glycosyltransferase/glycogen phosphorylase"/>
    <property type="match status" value="1"/>
</dbReference>
<dbReference type="Gene3D" id="3.90.550.10">
    <property type="entry name" value="Spore Coat Polysaccharide Biosynthesis Protein SpsA, Chain A"/>
    <property type="match status" value="1"/>
</dbReference>
<dbReference type="RefSeq" id="WP_135419344.1">
    <property type="nucleotide sequence ID" value="NZ_SRLB01000042.1"/>
</dbReference>
<sequence length="991" mass="111201">MIKKSFRKWLPIGGAASLFDDQFYLRMNPDVAASGQNPFDHYMASGWREGRDPSATFSTLFYKDKYLDPAEPPVNPLQHYGALPAHQRRTMPTHAPAEFLEIQRRVVRDYFDEDFYVRTYDLRFVEDPLGHYLVSGWRQGYEPNADFVTQDHIRRNQHLSYSDIQPFYHYVSTYPLLGGAGPLVKVDQRAPAEPGPLVSDLDDVAEAIAPHFDENYYLSSYSDVRAAGVDALLHYAEYGWKEGRNPSEIFWSEYYRDQYRDVVPDDVNPLYHYVTTGRDLGLKPNPFGAALWPAATAPTEAEWAAVSPATDMDAAEVVVVIPVYKGYEETLRAVHAVLAHPQTSRFALLVINDCGPQAELNQALARLAGQRLFVYLENETNLGFVASVNRSLAVCKGKDVILLNSDAIPFGDWIDRMLWHARAHPDAATLTPLSNNATIASYPQFNFNNRIHLELTLPELDACARESNRHLSSEVPTGIGFCFYMRRSIIDAIGDFDAETFGRGYGEENDFCLRAQKAGYRNLLVHDVFVYHSGGASFDNTFAKDTAQIEKRLFRKHPDYTSQVLAYVEADPAREARIRLDLYRLARSLGPKTVVFFTHNRIGGIVTHIRDLAERLESEGFEVMIIKVASEQTIRLDFLPGSTRAIPTFSFETLQIDRHGDLVAAFLGWLRPVLMHVHSFVGLDWASTERMMAIIRASGPYAFTLHDYGALCHRNDLVTPLARFCGLPEAEACRRCIAIDHTSRGVVDPAVRRETYAGFLAGAEVVLAPSQDIADRMAPHLPGTRIVVRPHEERLPAARRRPAPEEPIGPTRPLRIAALGAIGPHKGSSVLHDLALDARLRDLPIQYRVVGYSNMPERLAAVGVTETGPYDNDQEAMDLLRTLSIDLVLIASIWPETYCYTLSLAQAAGVPPVVFDLGAQAERLRARGEGAIVDPALARDPSALNDLLLGLSLPDLYERRGEYQRFLYRDLMRTYYGLADREAEERARLSA</sequence>
<dbReference type="EMBL" id="SRLB01000042">
    <property type="protein sequence ID" value="TGD94626.1"/>
    <property type="molecule type" value="Genomic_DNA"/>
</dbReference>
<reference evidence="6 7" key="1">
    <citation type="submission" date="2019-04" db="EMBL/GenBank/DDBJ databases">
        <authorList>
            <person name="Feng G."/>
            <person name="Zhu H."/>
        </authorList>
    </citation>
    <scope>NUCLEOTIDE SEQUENCE [LARGE SCALE GENOMIC DNA]</scope>
    <source>
        <strain evidence="6 7">6HR-1</strain>
    </source>
</reference>
<feature type="domain" description="Glycosyltransferase 2-like" evidence="4">
    <location>
        <begin position="319"/>
        <end position="493"/>
    </location>
</feature>
<dbReference type="InterPro" id="IPR029044">
    <property type="entry name" value="Nucleotide-diphossugar_trans"/>
</dbReference>
<gene>
    <name evidence="6" type="ORF">EU555_31815</name>
</gene>
<keyword evidence="2" id="KW-0328">Glycosyltransferase</keyword>
<dbReference type="GO" id="GO:0016757">
    <property type="term" value="F:glycosyltransferase activity"/>
    <property type="evidence" value="ECO:0007669"/>
    <property type="project" value="UniProtKB-KW"/>
</dbReference>
<dbReference type="SUPFAM" id="SSF53448">
    <property type="entry name" value="Nucleotide-diphospho-sugar transferases"/>
    <property type="match status" value="1"/>
</dbReference>
<dbReference type="Pfam" id="PF00535">
    <property type="entry name" value="Glycos_transf_2"/>
    <property type="match status" value="1"/>
</dbReference>
<comment type="similarity">
    <text evidence="1">Belongs to the glycosyltransferase 2 family.</text>
</comment>